<dbReference type="PANTHER" id="PTHR46268:SF6">
    <property type="entry name" value="UNIVERSAL STRESS PROTEIN UP12"/>
    <property type="match status" value="1"/>
</dbReference>
<evidence type="ECO:0000259" key="2">
    <source>
        <dbReference type="Pfam" id="PF00582"/>
    </source>
</evidence>
<name>A0A2T1NF73_9FLAO</name>
<dbReference type="Gene3D" id="3.40.50.12370">
    <property type="match status" value="1"/>
</dbReference>
<evidence type="ECO:0000313" key="3">
    <source>
        <dbReference type="EMBL" id="PSG91087.1"/>
    </source>
</evidence>
<dbReference type="RefSeq" id="WP_106678545.1">
    <property type="nucleotide sequence ID" value="NZ_JACHWV010000007.1"/>
</dbReference>
<gene>
    <name evidence="3" type="ORF">C7H61_07495</name>
</gene>
<dbReference type="InterPro" id="IPR006016">
    <property type="entry name" value="UspA"/>
</dbReference>
<sequence>MKNILLLTDFSETSKNAIHYALQLFENNETTFHLVYVHKASAFTSADLMTSSTDNLYASIVKSPQEDLEDLVNSLKTSYKNDKHTINSHVDYDVFTDAINQLIQLQNIDLIVMGTNGVTGADEVVFGSHTLNVIRKVECPTLVIPKDFKFEIPNEVLIPLDEKDHLTKSRLSLISSLLHNKETKFHVLRVIETENDSFKEADVEVLNSNFSEEDYSYFNITNVPLHYVVDTYVQTNIIDFEVFIIQQTTFFERLFKGSPITKHSKVAKIPLFILHD</sequence>
<evidence type="ECO:0000313" key="4">
    <source>
        <dbReference type="Proteomes" id="UP000238430"/>
    </source>
</evidence>
<proteinExistence type="inferred from homology"/>
<dbReference type="SUPFAM" id="SSF52402">
    <property type="entry name" value="Adenine nucleotide alpha hydrolases-like"/>
    <property type="match status" value="1"/>
</dbReference>
<dbReference type="EMBL" id="PXOT01000022">
    <property type="protein sequence ID" value="PSG91087.1"/>
    <property type="molecule type" value="Genomic_DNA"/>
</dbReference>
<dbReference type="AlphaFoldDB" id="A0A2T1NF73"/>
<reference evidence="3 4" key="1">
    <citation type="submission" date="2018-03" db="EMBL/GenBank/DDBJ databases">
        <title>Mesoflavibacter sp. HG37 and Mesoflavibacter sp. HG96 sp.nov., two marine bacteria isolated from seawater of Western Pacific Ocean.</title>
        <authorList>
            <person name="Cheng H."/>
            <person name="Wu Y.-H."/>
            <person name="Guo L.-L."/>
            <person name="Xu X.-W."/>
        </authorList>
    </citation>
    <scope>NUCLEOTIDE SEQUENCE [LARGE SCALE GENOMIC DNA]</scope>
    <source>
        <strain evidence="3 4">KCTC 42117</strain>
    </source>
</reference>
<accession>A0A2T1NF73</accession>
<comment type="caution">
    <text evidence="3">The sequence shown here is derived from an EMBL/GenBank/DDBJ whole genome shotgun (WGS) entry which is preliminary data.</text>
</comment>
<dbReference type="Pfam" id="PF00582">
    <property type="entry name" value="Usp"/>
    <property type="match status" value="1"/>
</dbReference>
<dbReference type="CDD" id="cd00293">
    <property type="entry name" value="USP-like"/>
    <property type="match status" value="1"/>
</dbReference>
<keyword evidence="4" id="KW-1185">Reference proteome</keyword>
<comment type="similarity">
    <text evidence="1">Belongs to the universal stress protein A family.</text>
</comment>
<evidence type="ECO:0000256" key="1">
    <source>
        <dbReference type="ARBA" id="ARBA00008791"/>
    </source>
</evidence>
<dbReference type="Proteomes" id="UP000238430">
    <property type="component" value="Unassembled WGS sequence"/>
</dbReference>
<dbReference type="PANTHER" id="PTHR46268">
    <property type="entry name" value="STRESS RESPONSE PROTEIN NHAX"/>
    <property type="match status" value="1"/>
</dbReference>
<dbReference type="PRINTS" id="PR01438">
    <property type="entry name" value="UNVRSLSTRESS"/>
</dbReference>
<dbReference type="OrthoDB" id="9788959at2"/>
<feature type="domain" description="UspA" evidence="2">
    <location>
        <begin position="1"/>
        <end position="145"/>
    </location>
</feature>
<organism evidence="3 4">
    <name type="scientific">Mesoflavibacter zeaxanthinifaciens subsp. sabulilitoris</name>
    <dbReference type="NCBI Taxonomy" id="1520893"/>
    <lineage>
        <taxon>Bacteria</taxon>
        <taxon>Pseudomonadati</taxon>
        <taxon>Bacteroidota</taxon>
        <taxon>Flavobacteriia</taxon>
        <taxon>Flavobacteriales</taxon>
        <taxon>Flavobacteriaceae</taxon>
        <taxon>Mesoflavibacter</taxon>
    </lineage>
</organism>
<dbReference type="InterPro" id="IPR006015">
    <property type="entry name" value="Universal_stress_UspA"/>
</dbReference>
<protein>
    <submittedName>
        <fullName evidence="3">Universal stress protein</fullName>
    </submittedName>
</protein>